<reference evidence="7" key="1">
    <citation type="submission" date="2023-08" db="EMBL/GenBank/DDBJ databases">
        <authorList>
            <person name="Chen Y."/>
            <person name="Shah S."/>
            <person name="Dougan E. K."/>
            <person name="Thang M."/>
            <person name="Chan C."/>
        </authorList>
    </citation>
    <scope>NUCLEOTIDE SEQUENCE</scope>
</reference>
<evidence type="ECO:0000256" key="2">
    <source>
        <dbReference type="ARBA" id="ARBA00022618"/>
    </source>
</evidence>
<dbReference type="GO" id="GO:0051301">
    <property type="term" value="P:cell division"/>
    <property type="evidence" value="ECO:0007669"/>
    <property type="project" value="UniProtKB-KW"/>
</dbReference>
<dbReference type="Pfam" id="PF02463">
    <property type="entry name" value="SMC_N"/>
    <property type="match status" value="1"/>
</dbReference>
<comment type="caution">
    <text evidence="7">The sequence shown here is derived from an EMBL/GenBank/DDBJ whole genome shotgun (WGS) entry which is preliminary data.</text>
</comment>
<feature type="domain" description="RecF/RecN/SMC N-terminal" evidence="6">
    <location>
        <begin position="4"/>
        <end position="67"/>
    </location>
</feature>
<organism evidence="7 8">
    <name type="scientific">Effrenium voratum</name>
    <dbReference type="NCBI Taxonomy" id="2562239"/>
    <lineage>
        <taxon>Eukaryota</taxon>
        <taxon>Sar</taxon>
        <taxon>Alveolata</taxon>
        <taxon>Dinophyceae</taxon>
        <taxon>Suessiales</taxon>
        <taxon>Symbiodiniaceae</taxon>
        <taxon>Effrenium</taxon>
    </lineage>
</organism>
<comment type="subcellular location">
    <subcellularLocation>
        <location evidence="1">Nucleus</location>
    </subcellularLocation>
</comment>
<dbReference type="SUPFAM" id="SSF52540">
    <property type="entry name" value="P-loop containing nucleoside triphosphate hydrolases"/>
    <property type="match status" value="1"/>
</dbReference>
<protein>
    <recommendedName>
        <fullName evidence="6">RecF/RecN/SMC N-terminal domain-containing protein</fullName>
    </recommendedName>
</protein>
<dbReference type="PANTHER" id="PTHR18937">
    <property type="entry name" value="STRUCTURAL MAINTENANCE OF CHROMOSOMES SMC FAMILY MEMBER"/>
    <property type="match status" value="1"/>
</dbReference>
<dbReference type="AlphaFoldDB" id="A0AA36HV02"/>
<dbReference type="EMBL" id="CAUJNA010000313">
    <property type="protein sequence ID" value="CAJ1375295.1"/>
    <property type="molecule type" value="Genomic_DNA"/>
</dbReference>
<dbReference type="InterPro" id="IPR003395">
    <property type="entry name" value="RecF/RecN/SMC_N"/>
</dbReference>
<name>A0AA36HV02_9DINO</name>
<dbReference type="GO" id="GO:0005634">
    <property type="term" value="C:nucleus"/>
    <property type="evidence" value="ECO:0007669"/>
    <property type="project" value="UniProtKB-SubCell"/>
</dbReference>
<evidence type="ECO:0000256" key="4">
    <source>
        <dbReference type="ARBA" id="ARBA00023242"/>
    </source>
</evidence>
<dbReference type="Gene3D" id="3.40.50.300">
    <property type="entry name" value="P-loop containing nucleotide triphosphate hydrolases"/>
    <property type="match status" value="1"/>
</dbReference>
<dbReference type="PANTHER" id="PTHR18937:SF12">
    <property type="entry name" value="STRUCTURAL MAINTENANCE OF CHROMOSOMES PROTEIN"/>
    <property type="match status" value="1"/>
</dbReference>
<dbReference type="GO" id="GO:0008278">
    <property type="term" value="C:cohesin complex"/>
    <property type="evidence" value="ECO:0007669"/>
    <property type="project" value="TreeGrafter"/>
</dbReference>
<evidence type="ECO:0000256" key="1">
    <source>
        <dbReference type="ARBA" id="ARBA00004123"/>
    </source>
</evidence>
<keyword evidence="5" id="KW-0131">Cell cycle</keyword>
<accession>A0AA36HV02</accession>
<keyword evidence="2" id="KW-0132">Cell division</keyword>
<evidence type="ECO:0000313" key="7">
    <source>
        <dbReference type="EMBL" id="CAJ1375295.1"/>
    </source>
</evidence>
<evidence type="ECO:0000256" key="5">
    <source>
        <dbReference type="ARBA" id="ARBA00023306"/>
    </source>
</evidence>
<evidence type="ECO:0000256" key="3">
    <source>
        <dbReference type="ARBA" id="ARBA00022776"/>
    </source>
</evidence>
<dbReference type="Proteomes" id="UP001178507">
    <property type="component" value="Unassembled WGS sequence"/>
</dbReference>
<dbReference type="InterPro" id="IPR027417">
    <property type="entry name" value="P-loop_NTPase"/>
</dbReference>
<keyword evidence="3" id="KW-0498">Mitosis</keyword>
<gene>
    <name evidence="7" type="ORF">EVOR1521_LOCUS4604</name>
</gene>
<dbReference type="GO" id="GO:0003677">
    <property type="term" value="F:DNA binding"/>
    <property type="evidence" value="ECO:0007669"/>
    <property type="project" value="TreeGrafter"/>
</dbReference>
<evidence type="ECO:0000313" key="8">
    <source>
        <dbReference type="Proteomes" id="UP001178507"/>
    </source>
</evidence>
<keyword evidence="8" id="KW-1185">Reference proteome</keyword>
<evidence type="ECO:0000259" key="6">
    <source>
        <dbReference type="Pfam" id="PF02463"/>
    </source>
</evidence>
<proteinExistence type="predicted"/>
<keyword evidence="4" id="KW-0539">Nucleus</keyword>
<dbReference type="GO" id="GO:0007062">
    <property type="term" value="P:sister chromatid cohesion"/>
    <property type="evidence" value="ECO:0007669"/>
    <property type="project" value="TreeGrafter"/>
</dbReference>
<sequence length="93" mass="10379">MVHIFSLHSDQPPFLVLDEIDAHLDHSNVQALANFISDLACQAIVISQKDRFFVHGEGLVGISKRKNTSVVFTMDVARLRKAAQREGEPLPLQ</sequence>